<evidence type="ECO:0000259" key="5">
    <source>
        <dbReference type="Pfam" id="PF14529"/>
    </source>
</evidence>
<dbReference type="GO" id="GO:0003824">
    <property type="term" value="F:catalytic activity"/>
    <property type="evidence" value="ECO:0007669"/>
    <property type="project" value="InterPro"/>
</dbReference>
<dbReference type="Pfam" id="PF19421">
    <property type="entry name" value="Fry_C"/>
    <property type="match status" value="2"/>
</dbReference>
<feature type="domain" description="Cell morphogenesis central region" evidence="4">
    <location>
        <begin position="1392"/>
        <end position="1565"/>
    </location>
</feature>
<dbReference type="Pfam" id="PF14222">
    <property type="entry name" value="MOR2-PAG1_N"/>
    <property type="match status" value="1"/>
</dbReference>
<feature type="region of interest" description="Disordered" evidence="1">
    <location>
        <begin position="2164"/>
        <end position="2192"/>
    </location>
</feature>
<feature type="domain" description="Cell morphogenesis protein N-terminal" evidence="2">
    <location>
        <begin position="212"/>
        <end position="744"/>
    </location>
</feature>
<protein>
    <submittedName>
        <fullName evidence="7">CLUMA_CG013356, isoform A</fullName>
    </submittedName>
</protein>
<keyword evidence="8" id="KW-1185">Reference proteome</keyword>
<feature type="domain" description="Cell morphogenesis protein C-terminal" evidence="3">
    <location>
        <begin position="2268"/>
        <end position="2520"/>
    </location>
</feature>
<dbReference type="STRING" id="568069.A0A1J1INL3"/>
<feature type="compositionally biased region" description="Polar residues" evidence="1">
    <location>
        <begin position="2790"/>
        <end position="2802"/>
    </location>
</feature>
<dbReference type="EMBL" id="CVRI01000054">
    <property type="protein sequence ID" value="CRL00073.1"/>
    <property type="molecule type" value="Genomic_DNA"/>
</dbReference>
<dbReference type="GO" id="GO:0000902">
    <property type="term" value="P:cell morphogenesis"/>
    <property type="evidence" value="ECO:0007669"/>
    <property type="project" value="InterPro"/>
</dbReference>
<dbReference type="InterPro" id="IPR025481">
    <property type="entry name" value="Cell_Morphogen_C"/>
</dbReference>
<dbReference type="PANTHER" id="PTHR12295">
    <property type="entry name" value="FURRY-RELATED"/>
    <property type="match status" value="1"/>
</dbReference>
<evidence type="ECO:0000256" key="1">
    <source>
        <dbReference type="SAM" id="MobiDB-lite"/>
    </source>
</evidence>
<feature type="domain" description="Endonuclease/exonuclease/phosphatase" evidence="5">
    <location>
        <begin position="1069"/>
        <end position="1141"/>
    </location>
</feature>
<feature type="domain" description="Cell morphogenesis central region" evidence="4">
    <location>
        <begin position="1599"/>
        <end position="1682"/>
    </location>
</feature>
<feature type="region of interest" description="Disordered" evidence="1">
    <location>
        <begin position="2589"/>
        <end position="2626"/>
    </location>
</feature>
<evidence type="ECO:0000259" key="3">
    <source>
        <dbReference type="Pfam" id="PF14225"/>
    </source>
</evidence>
<feature type="compositionally biased region" description="Basic and acidic residues" evidence="1">
    <location>
        <begin position="2804"/>
        <end position="2815"/>
    </location>
</feature>
<dbReference type="GO" id="GO:0005938">
    <property type="term" value="C:cell cortex"/>
    <property type="evidence" value="ECO:0007669"/>
    <property type="project" value="TreeGrafter"/>
</dbReference>
<dbReference type="InterPro" id="IPR036691">
    <property type="entry name" value="Endo/exonu/phosph_ase_sf"/>
</dbReference>
<dbReference type="Pfam" id="PF14529">
    <property type="entry name" value="Exo_endo_phos_2"/>
    <property type="match status" value="1"/>
</dbReference>
<dbReference type="SUPFAM" id="SSF56219">
    <property type="entry name" value="DNase I-like"/>
    <property type="match status" value="1"/>
</dbReference>
<feature type="domain" description="Cell morphogenesis central region" evidence="4">
    <location>
        <begin position="2010"/>
        <end position="2108"/>
    </location>
</feature>
<dbReference type="InterPro" id="IPR039867">
    <property type="entry name" value="Furry/Tao3/Mor2"/>
</dbReference>
<feature type="domain" description="Cell morphogenesis central region" evidence="4">
    <location>
        <begin position="1843"/>
        <end position="1912"/>
    </location>
</feature>
<evidence type="ECO:0000313" key="7">
    <source>
        <dbReference type="EMBL" id="CRL00073.1"/>
    </source>
</evidence>
<feature type="domain" description="Cell morphogenesis central region" evidence="4">
    <location>
        <begin position="1149"/>
        <end position="1326"/>
    </location>
</feature>
<sequence>MDKQENTSGSFLTSKLIHKNQDESFSSTSMETVVSSYQALRSNTRIDADDSVVNQEIDAIRSPVYNAMTLSNRSSLLPWNSNNRSSLVANGFTNNENLMISTSDNLRPGEIVMRILFADFTQQAEKKIEGVMLENSEKQISKLLQRGEDPQFDQLLLALGSVAEHCLPSLLRALLAWHRRQISDTEFKSDTMKKDIDWNLIGSVCDLEMQLQRREAAVEFIFCLALLEVLKQLPFHPGHEDIIKNIENLAFRHFKYREGIQNSPNSYNIHIIADLYGEVVGTLAQTRFSSIKKRFMSELKELRGKDPSPNTTQGIISLLMGMKFFRVKMVPIEEFEASFQFMHECAQYFLEVKDKDIKHALAGLFVEILVPVAAAVKNEVNVPCVKNFVDLLYSQTLDACTKNKHRLALFPLVTCLLCVSQKTFFLNNWHYFLAMCLSNLKNRDQKMSRVALESLYRLLWVYMIRIKCESNSATHSRLQSIVNSLFPRGSKAVVPRDMPLNIFVKIIQFIAQERLDFAMKEIVFELLWVGRPIKIIMTPERMSIGLRAFLVVADSLQQKDGEPPMPRTVAVLPSGNTLRVKKTYLTKLLTEDMAKSIGMYNYFPHVRRVFVDILRALDVNFGRPLMMTNTQNLNKEPDEMLTGERKPKIDLFRTCIAAIPRLIPDNISQPELVDLLARSTVHMDEELSGLAYQSLQTLVKDFPDWRQDVIQGFTQFVSRDINDTFYHLLDNALRMLHMLLSTWKNGLEKNPGVVNVGKTVAMSSQASTFTTSTNLGTMTTVISVKDSGYISSQAAQQHSTGTTSTNSSVNSSSGIQPPSSSSAYAGENTRKSEVPITATLRLAEGLALVMLCNYRPAPRKLAVHILKEVKAILKLLGHPVVEPPLIDVIDKCCPQILDSIVHMLPQSERSAILNANVIDLQWIIERNSSIWTIGYVEESVKSSMVGQGFLQPNNNGFQFDPWSACLFGFMERNHVIQQCPTVVAQAWPLCYQRVQSLYSLIDPTPVNDNRASLLRSSAPAKKPLTECQRDSFVNLWKNQIKLAMRLIPPVVPTVTIRCASPDLSLRYCNLNKLDFILSADANAHHQIWGGNQICNRGIKVLDFIIKENLILLNKGDIPTFVRGNSRTFIDITVSSKGLSDSSSPDSMNTDRNDKNSSGLSIAMYKLIVPLLRCEVVDIRDAAVSALGLINPDALKDLMEELVPYIREAVDRKQENMRRRRRRDALRLHLVKVLKLIAENETFGVSPCVLERETMSLHPTFVDYMDGARLYLDAEVDKDNASMREVKVHFCDFIRIMIKNFSLEICNTLLSRDLKRNLFNLFASWSGQYAKPLGISISNALNEDTNLQFCALQAMSALLCCGSCFDTLNLSEDGNIYHWLDLLLTSLDEKIYQLAKDTVVLLLECNPDIGTLLEWVIDRCYTAIPREADACFLALSSIFNVKEYPCDHYTSVITITLVTTGCPRVEVQATALQLLQILDKRFFSTMGLLQNEKENDDKSGCLDGSLDNLYCRSQMYLSRQMSRLRSELTMPIFSEMTHRFQTARTDVRFLLLQCMLPWLENMELLASSVPATNSPLSYIMYYPDSGLKGRRDGSGSTEATEMILNNLFYITAKFSDSHGREIEELWGILAQCWPNNLKVILRYLVIISGLAPNELLCYTKRVAQYLARSCAERFLDELMLELQTVETLNCLIERTETPPFYRLTSMRKTSSSHCDGAVNNDPKVQELAVEKGTIHTKRHAKNDDDKNGTCKSDSALRALISSSAYRPPRGSDKIRTASGPCILPRHEDVIQNEMETQSEDHNLQVRHEHHRQMTHPLPMPEYGGYFAPLNKILPDTNLPISGFHRCNVAVMLLSDIVVDGIAGVDWTLHLPLMLHILFLGLDHSRTIVRDHCKQLLLNLLFVQSSHNDHLTLAKIMLNSQTKKLRLGLAESSLSIIEHNFTEFDQEFDSYWFGPSSGPISMQVMTGQIPSNIKNNPGNEDENVENVEIPTIITENASATQPNATMTIPHVIKSIIMFLTQENQQPLWNYEDITAKMYVCKSTEQLTCFTRHIVKIFSESHPQSSISERWAQTALQLGLSCSSRHYAGRCLQIFRALNVPINSRMLSDILSRLVETVAEQGEDMQGYVTELLLTLEAAVDSLDSDFRPLDVMKDIFKSTPNLNNKDGVIPNSNKRSSDGVQVSPQPINATNITGSHTRSTSYSVSYCTKKTSNLPIDCKELRNRTTTNIELERSQSKFSPNSLSRSRSAQSLKLLGTDTAIQDDKMTILAQLFWLAVSLLESDYEHEFLLALRLLSRVLHRLPLDRPDARDKVERLQNQLKWNNYPGVHSLLLKGCTHAVTYEPSIAVLSQISPILSLPVCDPTQSSAFAMNVIALLPYMLLHYDNANEVCIQSAETIAQVASEMGTKLENLGTVMTLYSRKQFSKESFQWTKCVIKYLHDTYAHLGINMLAFLIEVLEKGWTQVQLQVLSVIHCLLHYVELSTSQAQIISSDLLRVVAKYLDSPNWKEALKILKLVVTRSSTLQVVPQASAIDRSMNFFQNLHGSYSDSEVFCKKELAGRTMEFSFDVSQTPLIGRRLLLKPDLEANVSTQAKITQPTNVTFSGNPNSPRRSTSLSPADTAPLSGWKRPWMSQGRVRECLVNLLTTCGQRVGLPKSPSVIFSQSSDLLERQSSASSTEDTSGAQQDLSGGSKRDDGQPDFGVFKDFDFLEYESESVEGESTDNFNWGVRRRPLSEGDSEPLTKTQSNINDESVSEKTPTMSKKRRNNPDDSSDEEVESESPLDEDQRPIFTKNSFISGQTLSLSLRERRPRKDSISRSDTSGSSAGDLDITPCNASPHAGILSFKQTPRDETEEAWRKSLLMLIVNQPSSNPTVLLNKLYKLIRELTMKCNMVSKECVRFFIGTTAPLGNRISILSDLLSSKGEPPRIWYNQDYASSPRLSESLRYSVLEIQEHLETFFDRKDHLMESLESVKSSMKFSLFGDVENDGATCSDTISVDPGISEIILELGRGLYKLIFQLLLLIESDHKIAIQVYQSLHGNQAMRDLSCEYSAIKGTILQNIDDVELESLDTSTSTEGESSTPVASPLPMSASDFENIIHELIDKQRWRATIQHIKQYKQVSESSLSYIVSMDGSFSEETKCFDDVSIIMNVYAERLTRQKNDAFILSRSEQDLNEIYQILMENLYHVSAAIQDLDVQLKTNSTPTVHHGDTVDIITTL</sequence>
<feature type="region of interest" description="Disordered" evidence="1">
    <location>
        <begin position="2718"/>
        <end position="2831"/>
    </location>
</feature>
<dbReference type="GO" id="GO:0030427">
    <property type="term" value="C:site of polarized growth"/>
    <property type="evidence" value="ECO:0007669"/>
    <property type="project" value="TreeGrafter"/>
</dbReference>
<gene>
    <name evidence="7" type="primary">putative Protein furry</name>
    <name evidence="7" type="ORF">CLUMA_CG013356</name>
</gene>
<evidence type="ECO:0000313" key="8">
    <source>
        <dbReference type="Proteomes" id="UP000183832"/>
    </source>
</evidence>
<feature type="region of interest" description="Disordered" evidence="1">
    <location>
        <begin position="2664"/>
        <end position="2698"/>
    </location>
</feature>
<proteinExistence type="predicted"/>
<dbReference type="Pfam" id="PF14228">
    <property type="entry name" value="MOR2-PAG1_mid"/>
    <property type="match status" value="5"/>
</dbReference>
<organism evidence="7 8">
    <name type="scientific">Clunio marinus</name>
    <dbReference type="NCBI Taxonomy" id="568069"/>
    <lineage>
        <taxon>Eukaryota</taxon>
        <taxon>Metazoa</taxon>
        <taxon>Ecdysozoa</taxon>
        <taxon>Arthropoda</taxon>
        <taxon>Hexapoda</taxon>
        <taxon>Insecta</taxon>
        <taxon>Pterygota</taxon>
        <taxon>Neoptera</taxon>
        <taxon>Endopterygota</taxon>
        <taxon>Diptera</taxon>
        <taxon>Nematocera</taxon>
        <taxon>Chironomoidea</taxon>
        <taxon>Chironomidae</taxon>
        <taxon>Clunio</taxon>
    </lineage>
</organism>
<evidence type="ECO:0000259" key="4">
    <source>
        <dbReference type="Pfam" id="PF14228"/>
    </source>
</evidence>
<dbReference type="Proteomes" id="UP000183832">
    <property type="component" value="Unassembled WGS sequence"/>
</dbReference>
<dbReference type="InterPro" id="IPR016024">
    <property type="entry name" value="ARM-type_fold"/>
</dbReference>
<reference evidence="7 8" key="1">
    <citation type="submission" date="2015-04" db="EMBL/GenBank/DDBJ databases">
        <authorList>
            <person name="Syromyatnikov M.Y."/>
            <person name="Popov V.N."/>
        </authorList>
    </citation>
    <scope>NUCLEOTIDE SEQUENCE [LARGE SCALE GENOMIC DNA]</scope>
</reference>
<feature type="compositionally biased region" description="Polar residues" evidence="1">
    <location>
        <begin position="2740"/>
        <end position="2759"/>
    </location>
</feature>
<dbReference type="Pfam" id="PF14225">
    <property type="entry name" value="MOR2-PAG1_C"/>
    <property type="match status" value="1"/>
</dbReference>
<feature type="compositionally biased region" description="Low complexity" evidence="1">
    <location>
        <begin position="1135"/>
        <end position="1146"/>
    </location>
</feature>
<dbReference type="PANTHER" id="PTHR12295:SF30">
    <property type="entry name" value="PROTEIN FURRY"/>
    <property type="match status" value="1"/>
</dbReference>
<dbReference type="OrthoDB" id="6287725at2759"/>
<name>A0A1J1INL3_9DIPT</name>
<dbReference type="InterPro" id="IPR005135">
    <property type="entry name" value="Endo/exonuclease/phosphatase"/>
</dbReference>
<feature type="compositionally biased region" description="Polar residues" evidence="1">
    <location>
        <begin position="2589"/>
        <end position="2616"/>
    </location>
</feature>
<dbReference type="SUPFAM" id="SSF48371">
    <property type="entry name" value="ARM repeat"/>
    <property type="match status" value="3"/>
</dbReference>
<evidence type="ECO:0000259" key="6">
    <source>
        <dbReference type="Pfam" id="PF19421"/>
    </source>
</evidence>
<feature type="compositionally biased region" description="Polar residues" evidence="1">
    <location>
        <begin position="2664"/>
        <end position="2687"/>
    </location>
</feature>
<dbReference type="GO" id="GO:0031175">
    <property type="term" value="P:neuron projection development"/>
    <property type="evidence" value="ECO:0007669"/>
    <property type="project" value="TreeGrafter"/>
</dbReference>
<evidence type="ECO:0000259" key="2">
    <source>
        <dbReference type="Pfam" id="PF14222"/>
    </source>
</evidence>
<feature type="region of interest" description="Disordered" evidence="1">
    <location>
        <begin position="793"/>
        <end position="828"/>
    </location>
</feature>
<feature type="region of interest" description="Disordered" evidence="1">
    <location>
        <begin position="1135"/>
        <end position="1154"/>
    </location>
</feature>
<feature type="compositionally biased region" description="Acidic residues" evidence="1">
    <location>
        <begin position="2769"/>
        <end position="2782"/>
    </location>
</feature>
<dbReference type="InterPro" id="IPR029473">
    <property type="entry name" value="MOR2-PAG1_mid"/>
</dbReference>
<dbReference type="InterPro" id="IPR045842">
    <property type="entry name" value="Fry_C"/>
</dbReference>
<feature type="domain" description="Protein furry C-terminal" evidence="6">
    <location>
        <begin position="2835"/>
        <end position="3191"/>
    </location>
</feature>
<feature type="domain" description="Protein furry C-terminal" evidence="6">
    <location>
        <begin position="2553"/>
        <end position="2782"/>
    </location>
</feature>
<accession>A0A1J1INL3</accession>
<dbReference type="Gene3D" id="3.60.10.10">
    <property type="entry name" value="Endonuclease/exonuclease/phosphatase"/>
    <property type="match status" value="1"/>
</dbReference>
<dbReference type="InterPro" id="IPR025614">
    <property type="entry name" value="Cell_morpho_N"/>
</dbReference>
<feature type="compositionally biased region" description="Low complexity" evidence="1">
    <location>
        <begin position="799"/>
        <end position="822"/>
    </location>
</feature>